<evidence type="ECO:0000313" key="5">
    <source>
        <dbReference type="Proteomes" id="UP000324233"/>
    </source>
</evidence>
<dbReference type="FunFam" id="3.40.605.10:FF:000026">
    <property type="entry name" value="Aldehyde dehydrogenase, putative"/>
    <property type="match status" value="1"/>
</dbReference>
<dbReference type="InterPro" id="IPR015590">
    <property type="entry name" value="Aldehyde_DH_dom"/>
</dbReference>
<dbReference type="GO" id="GO:0004777">
    <property type="term" value="F:succinate-semialdehyde dehydrogenase (NAD+) activity"/>
    <property type="evidence" value="ECO:0007669"/>
    <property type="project" value="TreeGrafter"/>
</dbReference>
<dbReference type="RefSeq" id="WP_246196604.1">
    <property type="nucleotide sequence ID" value="NZ_CP042997.1"/>
</dbReference>
<dbReference type="Gene3D" id="3.40.309.10">
    <property type="entry name" value="Aldehyde Dehydrogenase, Chain A, domain 2"/>
    <property type="match status" value="1"/>
</dbReference>
<dbReference type="InterPro" id="IPR016163">
    <property type="entry name" value="Ald_DH_C"/>
</dbReference>
<reference evidence="4 5" key="1">
    <citation type="submission" date="2019-08" db="EMBL/GenBank/DDBJ databases">
        <title>Deep-cultivation of Planctomycetes and their phenomic and genomic characterization uncovers novel biology.</title>
        <authorList>
            <person name="Wiegand S."/>
            <person name="Jogler M."/>
            <person name="Boedeker C."/>
            <person name="Pinto D."/>
            <person name="Vollmers J."/>
            <person name="Rivas-Marin E."/>
            <person name="Kohn T."/>
            <person name="Peeters S.H."/>
            <person name="Heuer A."/>
            <person name="Rast P."/>
            <person name="Oberbeckmann S."/>
            <person name="Bunk B."/>
            <person name="Jeske O."/>
            <person name="Meyerdierks A."/>
            <person name="Storesund J.E."/>
            <person name="Kallscheuer N."/>
            <person name="Luecker S."/>
            <person name="Lage O.M."/>
            <person name="Pohl T."/>
            <person name="Merkel B.J."/>
            <person name="Hornburger P."/>
            <person name="Mueller R.-W."/>
            <person name="Bruemmer F."/>
            <person name="Labrenz M."/>
            <person name="Spormann A.M."/>
            <person name="Op den Camp H."/>
            <person name="Overmann J."/>
            <person name="Amann R."/>
            <person name="Jetten M.S.M."/>
            <person name="Mascher T."/>
            <person name="Medema M.H."/>
            <person name="Devos D.P."/>
            <person name="Kaster A.-K."/>
            <person name="Ovreas L."/>
            <person name="Rohde M."/>
            <person name="Galperin M.Y."/>
            <person name="Jogler C."/>
        </authorList>
    </citation>
    <scope>NUCLEOTIDE SEQUENCE [LARGE SCALE GENOMIC DNA]</scope>
    <source>
        <strain evidence="4 5">OJF2</strain>
    </source>
</reference>
<keyword evidence="5" id="KW-1185">Reference proteome</keyword>
<name>A0A5B9W3D6_9BACT</name>
<dbReference type="InterPro" id="IPR016160">
    <property type="entry name" value="Ald_DH_CS_CYS"/>
</dbReference>
<dbReference type="Proteomes" id="UP000324233">
    <property type="component" value="Chromosome"/>
</dbReference>
<dbReference type="InterPro" id="IPR016162">
    <property type="entry name" value="Ald_DH_N"/>
</dbReference>
<dbReference type="InterPro" id="IPR016161">
    <property type="entry name" value="Ald_DH/histidinol_DH"/>
</dbReference>
<gene>
    <name evidence="4" type="primary">gabD</name>
    <name evidence="4" type="ORF">OJF2_36710</name>
</gene>
<dbReference type="FunFam" id="3.40.605.10:FF:000007">
    <property type="entry name" value="NAD/NADP-dependent betaine aldehyde dehydrogenase"/>
    <property type="match status" value="1"/>
</dbReference>
<dbReference type="GO" id="GO:0036243">
    <property type="term" value="F:succinate-semialdehyde dehydrogenase (NADP+) activity"/>
    <property type="evidence" value="ECO:0007669"/>
    <property type="project" value="UniProtKB-EC"/>
</dbReference>
<accession>A0A5B9W3D6</accession>
<feature type="domain" description="Aldehyde dehydrogenase" evidence="3">
    <location>
        <begin position="16"/>
        <end position="477"/>
    </location>
</feature>
<dbReference type="AlphaFoldDB" id="A0A5B9W3D6"/>
<dbReference type="InterPro" id="IPR050740">
    <property type="entry name" value="Aldehyde_DH_Superfamily"/>
</dbReference>
<dbReference type="EMBL" id="CP042997">
    <property type="protein sequence ID" value="QEH35126.1"/>
    <property type="molecule type" value="Genomic_DNA"/>
</dbReference>
<protein>
    <submittedName>
        <fullName evidence="4">Succinate-semialdehyde dehydrogenase [NADP(+)]</fullName>
        <ecNumber evidence="4">1.2.1.79</ecNumber>
    </submittedName>
</protein>
<dbReference type="CDD" id="cd07103">
    <property type="entry name" value="ALDH_F5_SSADH_GabD"/>
    <property type="match status" value="1"/>
</dbReference>
<proteinExistence type="inferred from homology"/>
<dbReference type="Gene3D" id="3.40.605.10">
    <property type="entry name" value="Aldehyde Dehydrogenase, Chain A, domain 1"/>
    <property type="match status" value="1"/>
</dbReference>
<comment type="similarity">
    <text evidence="1">Belongs to the aldehyde dehydrogenase family.</text>
</comment>
<dbReference type="SUPFAM" id="SSF53720">
    <property type="entry name" value="ALDH-like"/>
    <property type="match status" value="1"/>
</dbReference>
<dbReference type="GO" id="GO:0009450">
    <property type="term" value="P:gamma-aminobutyric acid catabolic process"/>
    <property type="evidence" value="ECO:0007669"/>
    <property type="project" value="TreeGrafter"/>
</dbReference>
<dbReference type="PANTHER" id="PTHR43353">
    <property type="entry name" value="SUCCINATE-SEMIALDEHYDE DEHYDROGENASE, MITOCHONDRIAL"/>
    <property type="match status" value="1"/>
</dbReference>
<organism evidence="4 5">
    <name type="scientific">Aquisphaera giovannonii</name>
    <dbReference type="NCBI Taxonomy" id="406548"/>
    <lineage>
        <taxon>Bacteria</taxon>
        <taxon>Pseudomonadati</taxon>
        <taxon>Planctomycetota</taxon>
        <taxon>Planctomycetia</taxon>
        <taxon>Isosphaerales</taxon>
        <taxon>Isosphaeraceae</taxon>
        <taxon>Aquisphaera</taxon>
    </lineage>
</organism>
<evidence type="ECO:0000313" key="4">
    <source>
        <dbReference type="EMBL" id="QEH35126.1"/>
    </source>
</evidence>
<evidence type="ECO:0000256" key="2">
    <source>
        <dbReference type="ARBA" id="ARBA00023002"/>
    </source>
</evidence>
<dbReference type="FunFam" id="3.40.309.10:FF:000009">
    <property type="entry name" value="Aldehyde dehydrogenase A"/>
    <property type="match status" value="1"/>
</dbReference>
<evidence type="ECO:0000256" key="1">
    <source>
        <dbReference type="ARBA" id="ARBA00009986"/>
    </source>
</evidence>
<dbReference type="PROSITE" id="PS00070">
    <property type="entry name" value="ALDEHYDE_DEHYDR_CYS"/>
    <property type="match status" value="1"/>
</dbReference>
<keyword evidence="2 4" id="KW-0560">Oxidoreductase</keyword>
<dbReference type="PANTHER" id="PTHR43353:SF5">
    <property type="entry name" value="SUCCINATE-SEMIALDEHYDE DEHYDROGENASE, MITOCHONDRIAL"/>
    <property type="match status" value="1"/>
</dbReference>
<dbReference type="EC" id="1.2.1.79" evidence="4"/>
<evidence type="ECO:0000259" key="3">
    <source>
        <dbReference type="Pfam" id="PF00171"/>
    </source>
</evidence>
<dbReference type="KEGG" id="agv:OJF2_36710"/>
<sequence>MAETTTGTRMYIDGRWCDAAGGKTLAVINPADESTVAEVAYGGREEAMRAVDAAAKAMPAWRATSVYERAKVLKKTAELIRGRADELARVMTMEQGKPVPEAKAEVLATADTFEWFAEEGKRAYGRVIPHWTGNRRHYAIHHPVGVVGTITPWNFPMALASRKIAPALAVGCTVVSRPADQTPLIMIGMFECLAEAGAPAGVANLVIGPARQVADVYFERPEVRKISFTGSTEVGKELIRRSADQVKRLSMELGGHAPLIVFPDADVEQVAKAAVIGKFRNNGQVCVAPSRFYVHEKLAKDFTEASVELTKALKMGNGLEPGVQVGPMFEQKALDKTTALIEDARGHGAKVLTGGGRSTRFDKGYFFEPTVLTNVNGSMKLMTEEPFAPVMPILDFSKIDDVIAAANNTPYGLAAYVFTNDLTVATRMAEGLEAGIIGINDPVPATPQCPFGGMKESGMGRELGVEGLEAYLETKYVSVGLREG</sequence>
<dbReference type="Pfam" id="PF00171">
    <property type="entry name" value="Aldedh"/>
    <property type="match status" value="1"/>
</dbReference>